<keyword evidence="8" id="KW-1185">Reference proteome</keyword>
<dbReference type="EC" id="4.1.3.34" evidence="7"/>
<dbReference type="InterPro" id="IPR005000">
    <property type="entry name" value="Aldolase/citrate-lyase_domain"/>
</dbReference>
<evidence type="ECO:0000256" key="5">
    <source>
        <dbReference type="PIRSR" id="PIRSR015582-2"/>
    </source>
</evidence>
<protein>
    <submittedName>
        <fullName evidence="7">Citrate lyase subunit beta/citryl-CoA lyase</fullName>
        <ecNumber evidence="7">4.1.3.34</ecNumber>
    </submittedName>
</protein>
<dbReference type="PANTHER" id="PTHR32308:SF10">
    <property type="entry name" value="CITRATE LYASE SUBUNIT BETA"/>
    <property type="match status" value="1"/>
</dbReference>
<dbReference type="InterPro" id="IPR011206">
    <property type="entry name" value="Citrate_lyase_beta/mcl1/mcl2"/>
</dbReference>
<dbReference type="SUPFAM" id="SSF51621">
    <property type="entry name" value="Phosphoenolpyruvate/pyruvate domain"/>
    <property type="match status" value="1"/>
</dbReference>
<evidence type="ECO:0000259" key="6">
    <source>
        <dbReference type="Pfam" id="PF03328"/>
    </source>
</evidence>
<comment type="cofactor">
    <cofactor evidence="1">
        <name>Mg(2+)</name>
        <dbReference type="ChEBI" id="CHEBI:18420"/>
    </cofactor>
</comment>
<evidence type="ECO:0000256" key="4">
    <source>
        <dbReference type="PIRSR" id="PIRSR015582-1"/>
    </source>
</evidence>
<dbReference type="Proteomes" id="UP000559182">
    <property type="component" value="Unassembled WGS sequence"/>
</dbReference>
<dbReference type="AlphaFoldDB" id="A0A839NBG5"/>
<evidence type="ECO:0000313" key="7">
    <source>
        <dbReference type="EMBL" id="MBB2893583.1"/>
    </source>
</evidence>
<gene>
    <name evidence="7" type="ORF">FHU39_003614</name>
</gene>
<dbReference type="RefSeq" id="WP_183322056.1">
    <property type="nucleotide sequence ID" value="NZ_JACHVQ010000003.1"/>
</dbReference>
<dbReference type="PIRSF" id="PIRSF015582">
    <property type="entry name" value="Cit_lyase_B"/>
    <property type="match status" value="1"/>
</dbReference>
<keyword evidence="2 5" id="KW-0479">Metal-binding</keyword>
<dbReference type="InterPro" id="IPR015813">
    <property type="entry name" value="Pyrv/PenolPyrv_kinase-like_dom"/>
</dbReference>
<keyword evidence="7" id="KW-0456">Lyase</keyword>
<accession>A0A839NBG5</accession>
<evidence type="ECO:0000256" key="1">
    <source>
        <dbReference type="ARBA" id="ARBA00001946"/>
    </source>
</evidence>
<dbReference type="GO" id="GO:0008816">
    <property type="term" value="F:citryl-CoA lyase activity"/>
    <property type="evidence" value="ECO:0007669"/>
    <property type="project" value="UniProtKB-EC"/>
</dbReference>
<dbReference type="GO" id="GO:0006107">
    <property type="term" value="P:oxaloacetate metabolic process"/>
    <property type="evidence" value="ECO:0007669"/>
    <property type="project" value="TreeGrafter"/>
</dbReference>
<dbReference type="Pfam" id="PF03328">
    <property type="entry name" value="HpcH_HpaI"/>
    <property type="match status" value="1"/>
</dbReference>
<evidence type="ECO:0000256" key="2">
    <source>
        <dbReference type="ARBA" id="ARBA00022723"/>
    </source>
</evidence>
<dbReference type="InterPro" id="IPR040442">
    <property type="entry name" value="Pyrv_kinase-like_dom_sf"/>
</dbReference>
<dbReference type="Gene3D" id="3.20.20.60">
    <property type="entry name" value="Phosphoenolpyruvate-binding domains"/>
    <property type="match status" value="1"/>
</dbReference>
<dbReference type="PANTHER" id="PTHR32308">
    <property type="entry name" value="LYASE BETA SUBUNIT, PUTATIVE (AFU_ORTHOLOGUE AFUA_4G13030)-RELATED"/>
    <property type="match status" value="1"/>
</dbReference>
<organism evidence="7 8">
    <name type="scientific">Flexivirga oryzae</name>
    <dbReference type="NCBI Taxonomy" id="1794944"/>
    <lineage>
        <taxon>Bacteria</taxon>
        <taxon>Bacillati</taxon>
        <taxon>Actinomycetota</taxon>
        <taxon>Actinomycetes</taxon>
        <taxon>Micrococcales</taxon>
        <taxon>Dermacoccaceae</taxon>
        <taxon>Flexivirga</taxon>
    </lineage>
</organism>
<dbReference type="GO" id="GO:0000287">
    <property type="term" value="F:magnesium ion binding"/>
    <property type="evidence" value="ECO:0007669"/>
    <property type="project" value="TreeGrafter"/>
</dbReference>
<evidence type="ECO:0000256" key="3">
    <source>
        <dbReference type="ARBA" id="ARBA00022842"/>
    </source>
</evidence>
<keyword evidence="3 5" id="KW-0460">Magnesium</keyword>
<feature type="domain" description="HpcH/HpaI aldolase/citrate lyase" evidence="6">
    <location>
        <begin position="8"/>
        <end position="212"/>
    </location>
</feature>
<comment type="caution">
    <text evidence="7">The sequence shown here is derived from an EMBL/GenBank/DDBJ whole genome shotgun (WGS) entry which is preliminary data.</text>
</comment>
<sequence>MSRLDSGRTFLFVPGDRPERFAKAVAAGADVVVVDLEDAVAPEAKESARAAVVTWLGSLSSEAAAAVVVRVNAAGTPWHEADLEAVAGRAGAVMMAKAEAGTPLAAAGRRVPVIALIETATGALDARAIAATEGVVRLAFGSFDLAAELGIDPLDAQALVPSRGALVLASAAAGIAGPIDGVHAAIDDVEALTAEADAARRLGFGGKLCIHPRQVAVVDAVLRPSAADVAWARSILDATAVAHEGGVATVDGRMVDKPVIDRATRIIAAAARKEDA</sequence>
<feature type="binding site" evidence="5">
    <location>
        <position position="144"/>
    </location>
    <ligand>
        <name>Mg(2+)</name>
        <dbReference type="ChEBI" id="CHEBI:18420"/>
    </ligand>
</feature>
<feature type="binding site" evidence="5">
    <location>
        <position position="118"/>
    </location>
    <ligand>
        <name>Mg(2+)</name>
        <dbReference type="ChEBI" id="CHEBI:18420"/>
    </ligand>
</feature>
<proteinExistence type="predicted"/>
<name>A0A839NBG5_9MICO</name>
<feature type="binding site" evidence="4">
    <location>
        <position position="70"/>
    </location>
    <ligand>
        <name>substrate</name>
    </ligand>
</feature>
<dbReference type="EMBL" id="JACHVQ010000003">
    <property type="protein sequence ID" value="MBB2893583.1"/>
    <property type="molecule type" value="Genomic_DNA"/>
</dbReference>
<feature type="binding site" evidence="4">
    <location>
        <position position="118"/>
    </location>
    <ligand>
        <name>substrate</name>
    </ligand>
</feature>
<reference evidence="7 8" key="1">
    <citation type="submission" date="2020-08" db="EMBL/GenBank/DDBJ databases">
        <title>Sequencing the genomes of 1000 actinobacteria strains.</title>
        <authorList>
            <person name="Klenk H.-P."/>
        </authorList>
    </citation>
    <scope>NUCLEOTIDE SEQUENCE [LARGE SCALE GENOMIC DNA]</scope>
    <source>
        <strain evidence="7 8">DSM 105369</strain>
    </source>
</reference>
<evidence type="ECO:0000313" key="8">
    <source>
        <dbReference type="Proteomes" id="UP000559182"/>
    </source>
</evidence>